<protein>
    <submittedName>
        <fullName evidence="2">Uncharacterized protein</fullName>
    </submittedName>
</protein>
<evidence type="ECO:0000313" key="2">
    <source>
        <dbReference type="EMBL" id="CAK0872195.1"/>
    </source>
</evidence>
<proteinExistence type="predicted"/>
<name>A0ABN9VG84_9DINO</name>
<keyword evidence="3" id="KW-1185">Reference proteome</keyword>
<evidence type="ECO:0000256" key="1">
    <source>
        <dbReference type="SAM" id="MobiDB-lite"/>
    </source>
</evidence>
<organism evidence="2 3">
    <name type="scientific">Prorocentrum cordatum</name>
    <dbReference type="NCBI Taxonomy" id="2364126"/>
    <lineage>
        <taxon>Eukaryota</taxon>
        <taxon>Sar</taxon>
        <taxon>Alveolata</taxon>
        <taxon>Dinophyceae</taxon>
        <taxon>Prorocentrales</taxon>
        <taxon>Prorocentraceae</taxon>
        <taxon>Prorocentrum</taxon>
    </lineage>
</organism>
<feature type="region of interest" description="Disordered" evidence="1">
    <location>
        <begin position="228"/>
        <end position="255"/>
    </location>
</feature>
<dbReference type="Proteomes" id="UP001189429">
    <property type="component" value="Unassembled WGS sequence"/>
</dbReference>
<dbReference type="EMBL" id="CAUYUJ010017146">
    <property type="protein sequence ID" value="CAK0872195.1"/>
    <property type="molecule type" value="Genomic_DNA"/>
</dbReference>
<accession>A0ABN9VG84</accession>
<sequence>MQPYLEEARALAIILGFDVAGVVGLPGDERFVSDPTSSHFGEQVPPQIDDVWLHAVKVADGRTFVSYLSLSRGGAGRDPWVVGDERDPDGGRFIEFRDPARWAKEAVVPGWPLQGRRAAREAVVALRDGGQGASGDHHITWLRRKGVAERSNVVWEHPMICVALRMMQQFDKLDLYNVSGAEYLIRRLRQLEAAVRKNPRAPDFQGLDLVLDTAVDDTGARALAQTMKAKRQRQEETTAALPRAPPKGGAAGSGG</sequence>
<reference evidence="2" key="1">
    <citation type="submission" date="2023-10" db="EMBL/GenBank/DDBJ databases">
        <authorList>
            <person name="Chen Y."/>
            <person name="Shah S."/>
            <person name="Dougan E. K."/>
            <person name="Thang M."/>
            <person name="Chan C."/>
        </authorList>
    </citation>
    <scope>NUCLEOTIDE SEQUENCE [LARGE SCALE GENOMIC DNA]</scope>
</reference>
<evidence type="ECO:0000313" key="3">
    <source>
        <dbReference type="Proteomes" id="UP001189429"/>
    </source>
</evidence>
<comment type="caution">
    <text evidence="2">The sequence shown here is derived from an EMBL/GenBank/DDBJ whole genome shotgun (WGS) entry which is preliminary data.</text>
</comment>
<feature type="compositionally biased region" description="Low complexity" evidence="1">
    <location>
        <begin position="239"/>
        <end position="248"/>
    </location>
</feature>
<gene>
    <name evidence="2" type="ORF">PCOR1329_LOCUS57737</name>
</gene>